<proteinExistence type="predicted"/>
<dbReference type="SUPFAM" id="SSF53335">
    <property type="entry name" value="S-adenosyl-L-methionine-dependent methyltransferases"/>
    <property type="match status" value="1"/>
</dbReference>
<dbReference type="EMBL" id="JAAJBV010000008">
    <property type="protein sequence ID" value="NHM05163.1"/>
    <property type="molecule type" value="Genomic_DNA"/>
</dbReference>
<reference evidence="2 3" key="1">
    <citation type="submission" date="2020-02" db="EMBL/GenBank/DDBJ databases">
        <authorList>
            <person name="Chen W.-M."/>
        </authorList>
    </citation>
    <scope>NUCLEOTIDE SEQUENCE [LARGE SCALE GENOMIC DNA]</scope>
    <source>
        <strain evidence="2 3">TWA-26</strain>
    </source>
</reference>
<name>A0ABX0IDA2_9FLAO</name>
<keyword evidence="3" id="KW-1185">Reference proteome</keyword>
<evidence type="ECO:0000256" key="1">
    <source>
        <dbReference type="ARBA" id="ARBA00023115"/>
    </source>
</evidence>
<dbReference type="PANTHER" id="PTHR43317">
    <property type="entry name" value="THERMOSPERMINE SYNTHASE ACAULIS5"/>
    <property type="match status" value="1"/>
</dbReference>
<dbReference type="GO" id="GO:0008168">
    <property type="term" value="F:methyltransferase activity"/>
    <property type="evidence" value="ECO:0007669"/>
    <property type="project" value="UniProtKB-KW"/>
</dbReference>
<dbReference type="Proteomes" id="UP000761423">
    <property type="component" value="Unassembled WGS sequence"/>
</dbReference>
<dbReference type="CDD" id="cd02440">
    <property type="entry name" value="AdoMet_MTases"/>
    <property type="match status" value="1"/>
</dbReference>
<gene>
    <name evidence="2" type="ORF">G4L40_10645</name>
</gene>
<dbReference type="Pfam" id="PF01564">
    <property type="entry name" value="Spermine_synth"/>
    <property type="match status" value="1"/>
</dbReference>
<dbReference type="InterPro" id="IPR029063">
    <property type="entry name" value="SAM-dependent_MTases_sf"/>
</dbReference>
<keyword evidence="1" id="KW-0620">Polyamine biosynthesis</keyword>
<dbReference type="PANTHER" id="PTHR43317:SF1">
    <property type="entry name" value="THERMOSPERMINE SYNTHASE ACAULIS5"/>
    <property type="match status" value="1"/>
</dbReference>
<evidence type="ECO:0000313" key="3">
    <source>
        <dbReference type="Proteomes" id="UP000761423"/>
    </source>
</evidence>
<protein>
    <submittedName>
        <fullName evidence="2">Methyltransferase domain-containing protein</fullName>
    </submittedName>
</protein>
<dbReference type="Gene3D" id="3.40.50.150">
    <property type="entry name" value="Vaccinia Virus protein VP39"/>
    <property type="match status" value="1"/>
</dbReference>
<dbReference type="GO" id="GO:0032259">
    <property type="term" value="P:methylation"/>
    <property type="evidence" value="ECO:0007669"/>
    <property type="project" value="UniProtKB-KW"/>
</dbReference>
<comment type="caution">
    <text evidence="2">The sequence shown here is derived from an EMBL/GenBank/DDBJ whole genome shotgun (WGS) entry which is preliminary data.</text>
</comment>
<keyword evidence="2" id="KW-0808">Transferase</keyword>
<dbReference type="NCBIfam" id="NF037959">
    <property type="entry name" value="MFS_SpdSyn"/>
    <property type="match status" value="1"/>
</dbReference>
<dbReference type="RefSeq" id="WP_166237187.1">
    <property type="nucleotide sequence ID" value="NZ_JAAJBV010000008.1"/>
</dbReference>
<evidence type="ECO:0000313" key="2">
    <source>
        <dbReference type="EMBL" id="NHM05163.1"/>
    </source>
</evidence>
<accession>A0ABX0IDA2</accession>
<sequence length="220" mass="25320">MIKQLLSYFLPIKIYETQSTVSSNLEVTWNNGKLVLDSKHTNYSYGSLEKVLRKGFQQIGYKTILEMKSVLLLGVAGGSAIKTLIEDIGYKGSITGVEIDAEVIKIANTYFGLNQYKNVTIIIDDAQKHIEEHDVKYNLIIIDIFEDSNMPDFLFEEKFINNIKKSLELNGYILFNFMILNDYEKKFTAFKSKFNSSEFKVINLVNVEEFNQLLIIQKII</sequence>
<keyword evidence="2" id="KW-0489">Methyltransferase</keyword>
<organism evidence="2 3">
    <name type="scientific">Flavobacterium celericrescens</name>
    <dbReference type="NCBI Taxonomy" id="2709780"/>
    <lineage>
        <taxon>Bacteria</taxon>
        <taxon>Pseudomonadati</taxon>
        <taxon>Bacteroidota</taxon>
        <taxon>Flavobacteriia</taxon>
        <taxon>Flavobacteriales</taxon>
        <taxon>Flavobacteriaceae</taxon>
        <taxon>Flavobacterium</taxon>
    </lineage>
</organism>